<feature type="compositionally biased region" description="Basic residues" evidence="1">
    <location>
        <begin position="93"/>
        <end position="154"/>
    </location>
</feature>
<dbReference type="WBParaSite" id="maker-uti_cns_0000787-snap-gene-1.11-mRNA-1">
    <property type="protein sequence ID" value="maker-uti_cns_0000787-snap-gene-1.11-mRNA-1"/>
    <property type="gene ID" value="maker-uti_cns_0000787-snap-gene-1.11"/>
</dbReference>
<name>A0A1I8G538_9PLAT</name>
<evidence type="ECO:0000313" key="3">
    <source>
        <dbReference type="WBParaSite" id="maker-uti_cns_0000787-snap-gene-1.11-mRNA-1"/>
    </source>
</evidence>
<protein>
    <submittedName>
        <fullName evidence="3">Nitrite reductase</fullName>
    </submittedName>
</protein>
<evidence type="ECO:0000256" key="1">
    <source>
        <dbReference type="SAM" id="MobiDB-lite"/>
    </source>
</evidence>
<sequence length="154" mass="18150">LQPEGRHLLRPRFVPLRRPGQLRPGAPVHRWHRLPPAGQIRPLPLRSGDLLRQGRYGRQAQGLLRGQAGREASSDQIPTGGYCLQVRQDGHRRGLPAHPRARLSPRQRPPLRRPTRRRAADRRPRERSRRRRGRVPAFPGRRHRRQRPRHRNRR</sequence>
<feature type="region of interest" description="Disordered" evidence="1">
    <location>
        <begin position="61"/>
        <end position="154"/>
    </location>
</feature>
<proteinExistence type="predicted"/>
<keyword evidence="2" id="KW-1185">Reference proteome</keyword>
<dbReference type="Proteomes" id="UP000095280">
    <property type="component" value="Unplaced"/>
</dbReference>
<dbReference type="AlphaFoldDB" id="A0A1I8G538"/>
<reference evidence="3" key="1">
    <citation type="submission" date="2016-11" db="UniProtKB">
        <authorList>
            <consortium name="WormBaseParasite"/>
        </authorList>
    </citation>
    <scope>IDENTIFICATION</scope>
</reference>
<organism evidence="2 3">
    <name type="scientific">Macrostomum lignano</name>
    <dbReference type="NCBI Taxonomy" id="282301"/>
    <lineage>
        <taxon>Eukaryota</taxon>
        <taxon>Metazoa</taxon>
        <taxon>Spiralia</taxon>
        <taxon>Lophotrochozoa</taxon>
        <taxon>Platyhelminthes</taxon>
        <taxon>Rhabditophora</taxon>
        <taxon>Macrostomorpha</taxon>
        <taxon>Macrostomida</taxon>
        <taxon>Macrostomidae</taxon>
        <taxon>Macrostomum</taxon>
    </lineage>
</organism>
<evidence type="ECO:0000313" key="2">
    <source>
        <dbReference type="Proteomes" id="UP000095280"/>
    </source>
</evidence>
<feature type="region of interest" description="Disordered" evidence="1">
    <location>
        <begin position="18"/>
        <end position="46"/>
    </location>
</feature>
<accession>A0A1I8G538</accession>